<dbReference type="EMBL" id="AAXG02000007">
    <property type="protein sequence ID" value="EDN01042.1"/>
    <property type="molecule type" value="Genomic_DNA"/>
</dbReference>
<feature type="domain" description="DNA methylase adenine-specific" evidence="9">
    <location>
        <begin position="159"/>
        <end position="486"/>
    </location>
</feature>
<accession>A6NS04</accession>
<sequence>MTTKKDIENALMRGADTLRDTIDAANYKDYVLPIMFVKYLSDSYEDALDELKKEYSGIRLERQKRYLPFTIAEECSFQSLYDQRFSDKIGQLINAAMRKIEADNNQQLAGVLNTVDYNSENALGTLDHKKAILRDLLEDFESLSLRPSEIEVKAGQVPADVIGDAYEYMIGQFASMAGKKAGSFYTPAAVSEIMARIVDVQPGERVYDPTCGSGSLLIKAAKKQNSKEVSIYGQEVNGSSVAMAKMNMYIHEIRDAKIAWGDTLANPLFLDSDGNLLLFDAIVANMPFSKDKWASGFNPGGESSGKGKKEFKMEASLDKFHRFDWGVPPASKGDWAFLLHMIASLSVNGRIAAVAPHGVLFRGAAEGRIRQKVIEENLLDAVIGLPENLFYGTSIPACILVFKKNRTNTDILFIDASKKDENGNPRYIKASNQNELAPEHIDAIVEAYQTRTDKDKFAHVATLEEIQENEYNLNIPRYVDTFEEEEPIDIQKVQANIDRLKAEIAEAETQMDAYLKELGLWIKA</sequence>
<dbReference type="NCBIfam" id="TIGR00497">
    <property type="entry name" value="hsdM"/>
    <property type="match status" value="1"/>
</dbReference>
<dbReference type="OrthoDB" id="9814572at2"/>
<dbReference type="EC" id="2.1.1.72" evidence="2"/>
<evidence type="ECO:0000256" key="2">
    <source>
        <dbReference type="ARBA" id="ARBA00011900"/>
    </source>
</evidence>
<evidence type="ECO:0000256" key="1">
    <source>
        <dbReference type="ARBA" id="ARBA00006594"/>
    </source>
</evidence>
<dbReference type="InterPro" id="IPR003356">
    <property type="entry name" value="DNA_methylase_A-5"/>
</dbReference>
<feature type="domain" description="N6 adenine-specific DNA methyltransferase N-terminal" evidence="10">
    <location>
        <begin position="7"/>
        <end position="140"/>
    </location>
</feature>
<dbReference type="InterPro" id="IPR051537">
    <property type="entry name" value="DNA_Adenine_Mtase"/>
</dbReference>
<dbReference type="InterPro" id="IPR004546">
    <property type="entry name" value="Restrct_endonuc_T1M"/>
</dbReference>
<evidence type="ECO:0000256" key="7">
    <source>
        <dbReference type="ARBA" id="ARBA00047942"/>
    </source>
</evidence>
<dbReference type="Pfam" id="PF02384">
    <property type="entry name" value="N6_Mtase"/>
    <property type="match status" value="1"/>
</dbReference>
<evidence type="ECO:0000259" key="10">
    <source>
        <dbReference type="Pfam" id="PF12161"/>
    </source>
</evidence>
<dbReference type="STRING" id="411467.BACCAP_00982"/>
<dbReference type="RefSeq" id="WP_006571531.1">
    <property type="nucleotide sequence ID" value="NZ_AAXG02000007.1"/>
</dbReference>
<evidence type="ECO:0000256" key="5">
    <source>
        <dbReference type="ARBA" id="ARBA00022691"/>
    </source>
</evidence>
<dbReference type="InterPro" id="IPR029063">
    <property type="entry name" value="SAM-dependent_MTases_sf"/>
</dbReference>
<gene>
    <name evidence="11" type="primary">hsdM</name>
    <name evidence="11" type="ORF">BACCAP_00982</name>
</gene>
<dbReference type="PRINTS" id="PR00507">
    <property type="entry name" value="N12N6MTFRASE"/>
</dbReference>
<dbReference type="Gene3D" id="1.20.1260.30">
    <property type="match status" value="1"/>
</dbReference>
<dbReference type="GO" id="GO:0003677">
    <property type="term" value="F:DNA binding"/>
    <property type="evidence" value="ECO:0007669"/>
    <property type="project" value="InterPro"/>
</dbReference>
<proteinExistence type="inferred from homology"/>
<dbReference type="Proteomes" id="UP000003639">
    <property type="component" value="Unassembled WGS sequence"/>
</dbReference>
<evidence type="ECO:0000313" key="11">
    <source>
        <dbReference type="EMBL" id="EDN01042.1"/>
    </source>
</evidence>
<dbReference type="eggNOG" id="COG0286">
    <property type="taxonomic scope" value="Bacteria"/>
</dbReference>
<evidence type="ECO:0000259" key="9">
    <source>
        <dbReference type="Pfam" id="PF02384"/>
    </source>
</evidence>
<evidence type="ECO:0000256" key="4">
    <source>
        <dbReference type="ARBA" id="ARBA00022679"/>
    </source>
</evidence>
<dbReference type="GO" id="GO:0008170">
    <property type="term" value="F:N-methyltransferase activity"/>
    <property type="evidence" value="ECO:0007669"/>
    <property type="project" value="InterPro"/>
</dbReference>
<comment type="caution">
    <text evidence="11">The sequence shown here is derived from an EMBL/GenBank/DDBJ whole genome shotgun (WGS) entry which is preliminary data.</text>
</comment>
<organism evidence="11 12">
    <name type="scientific">Pseudoflavonifractor capillosus ATCC 29799</name>
    <dbReference type="NCBI Taxonomy" id="411467"/>
    <lineage>
        <taxon>Bacteria</taxon>
        <taxon>Bacillati</taxon>
        <taxon>Bacillota</taxon>
        <taxon>Clostridia</taxon>
        <taxon>Eubacteriales</taxon>
        <taxon>Oscillospiraceae</taxon>
        <taxon>Pseudoflavonifractor</taxon>
    </lineage>
</organism>
<evidence type="ECO:0000313" key="12">
    <source>
        <dbReference type="Proteomes" id="UP000003639"/>
    </source>
</evidence>
<keyword evidence="3 11" id="KW-0489">Methyltransferase</keyword>
<dbReference type="GO" id="GO:0032259">
    <property type="term" value="P:methylation"/>
    <property type="evidence" value="ECO:0007669"/>
    <property type="project" value="UniProtKB-KW"/>
</dbReference>
<keyword evidence="4 11" id="KW-0808">Transferase</keyword>
<evidence type="ECO:0000256" key="8">
    <source>
        <dbReference type="SAM" id="Coils"/>
    </source>
</evidence>
<evidence type="ECO:0000256" key="3">
    <source>
        <dbReference type="ARBA" id="ARBA00022603"/>
    </source>
</evidence>
<evidence type="ECO:0000256" key="6">
    <source>
        <dbReference type="ARBA" id="ARBA00022747"/>
    </source>
</evidence>
<keyword evidence="8" id="KW-0175">Coiled coil</keyword>
<dbReference type="SUPFAM" id="SSF53335">
    <property type="entry name" value="S-adenosyl-L-methionine-dependent methyltransferases"/>
    <property type="match status" value="1"/>
</dbReference>
<dbReference type="SMR" id="A6NS04"/>
<keyword evidence="5" id="KW-0949">S-adenosyl-L-methionine</keyword>
<comment type="catalytic activity">
    <reaction evidence="7">
        <text>a 2'-deoxyadenosine in DNA + S-adenosyl-L-methionine = an N(6)-methyl-2'-deoxyadenosine in DNA + S-adenosyl-L-homocysteine + H(+)</text>
        <dbReference type="Rhea" id="RHEA:15197"/>
        <dbReference type="Rhea" id="RHEA-COMP:12418"/>
        <dbReference type="Rhea" id="RHEA-COMP:12419"/>
        <dbReference type="ChEBI" id="CHEBI:15378"/>
        <dbReference type="ChEBI" id="CHEBI:57856"/>
        <dbReference type="ChEBI" id="CHEBI:59789"/>
        <dbReference type="ChEBI" id="CHEBI:90615"/>
        <dbReference type="ChEBI" id="CHEBI:90616"/>
        <dbReference type="EC" id="2.1.1.72"/>
    </reaction>
</comment>
<dbReference type="PANTHER" id="PTHR42933">
    <property type="entry name" value="SLR6095 PROTEIN"/>
    <property type="match status" value="1"/>
</dbReference>
<reference evidence="11 12" key="2">
    <citation type="submission" date="2007-06" db="EMBL/GenBank/DDBJ databases">
        <title>Draft genome sequence of Pseudoflavonifractor capillosus ATCC 29799.</title>
        <authorList>
            <person name="Sudarsanam P."/>
            <person name="Ley R."/>
            <person name="Guruge J."/>
            <person name="Turnbaugh P.J."/>
            <person name="Mahowald M."/>
            <person name="Liep D."/>
            <person name="Gordon J."/>
        </authorList>
    </citation>
    <scope>NUCLEOTIDE SEQUENCE [LARGE SCALE GENOMIC DNA]</scope>
    <source>
        <strain evidence="11 12">ATCC 29799</strain>
    </source>
</reference>
<keyword evidence="6" id="KW-0680">Restriction system</keyword>
<keyword evidence="12" id="KW-1185">Reference proteome</keyword>
<dbReference type="InterPro" id="IPR038333">
    <property type="entry name" value="T1MK-like_N_sf"/>
</dbReference>
<dbReference type="GO" id="GO:0009007">
    <property type="term" value="F:site-specific DNA-methyltransferase (adenine-specific) activity"/>
    <property type="evidence" value="ECO:0007669"/>
    <property type="project" value="UniProtKB-EC"/>
</dbReference>
<dbReference type="AlphaFoldDB" id="A6NS04"/>
<dbReference type="InterPro" id="IPR022749">
    <property type="entry name" value="D12N6_MeTrfase_N"/>
</dbReference>
<protein>
    <recommendedName>
        <fullName evidence="2">site-specific DNA-methyltransferase (adenine-specific)</fullName>
        <ecNumber evidence="2">2.1.1.72</ecNumber>
    </recommendedName>
</protein>
<name>A6NS04_9FIRM</name>
<dbReference type="PANTHER" id="PTHR42933:SF3">
    <property type="entry name" value="TYPE I RESTRICTION ENZYME MJAVIII METHYLASE SUBUNIT"/>
    <property type="match status" value="1"/>
</dbReference>
<dbReference type="Gene3D" id="3.40.50.150">
    <property type="entry name" value="Vaccinia Virus protein VP39"/>
    <property type="match status" value="1"/>
</dbReference>
<dbReference type="GO" id="GO:0009307">
    <property type="term" value="P:DNA restriction-modification system"/>
    <property type="evidence" value="ECO:0007669"/>
    <property type="project" value="UniProtKB-KW"/>
</dbReference>
<reference evidence="11 12" key="1">
    <citation type="submission" date="2007-04" db="EMBL/GenBank/DDBJ databases">
        <authorList>
            <person name="Fulton L."/>
            <person name="Clifton S."/>
            <person name="Fulton B."/>
            <person name="Xu J."/>
            <person name="Minx P."/>
            <person name="Pepin K.H."/>
            <person name="Johnson M."/>
            <person name="Thiruvilangam P."/>
            <person name="Bhonagiri V."/>
            <person name="Nash W.E."/>
            <person name="Mardis E.R."/>
            <person name="Wilson R.K."/>
        </authorList>
    </citation>
    <scope>NUCLEOTIDE SEQUENCE [LARGE SCALE GENOMIC DNA]</scope>
    <source>
        <strain evidence="11 12">ATCC 29799</strain>
    </source>
</reference>
<dbReference type="Pfam" id="PF12161">
    <property type="entry name" value="HsdM_N"/>
    <property type="match status" value="1"/>
</dbReference>
<feature type="coiled-coil region" evidence="8">
    <location>
        <begin position="490"/>
        <end position="517"/>
    </location>
</feature>
<comment type="similarity">
    <text evidence="1">Belongs to the N(4)/N(6)-methyltransferase family.</text>
</comment>